<keyword evidence="3" id="KW-1185">Reference proteome</keyword>
<feature type="transmembrane region" description="Helical" evidence="1">
    <location>
        <begin position="15"/>
        <end position="34"/>
    </location>
</feature>
<proteinExistence type="predicted"/>
<name>A0A239D6M9_9ACTN</name>
<protein>
    <recommendedName>
        <fullName evidence="4">2TM domain-containing protein</fullName>
    </recommendedName>
</protein>
<dbReference type="OrthoDB" id="9916864at2"/>
<keyword evidence="1" id="KW-1133">Transmembrane helix</keyword>
<organism evidence="2 3">
    <name type="scientific">Geodermatophilus pulveris</name>
    <dbReference type="NCBI Taxonomy" id="1564159"/>
    <lineage>
        <taxon>Bacteria</taxon>
        <taxon>Bacillati</taxon>
        <taxon>Actinomycetota</taxon>
        <taxon>Actinomycetes</taxon>
        <taxon>Geodermatophilales</taxon>
        <taxon>Geodermatophilaceae</taxon>
        <taxon>Geodermatophilus</taxon>
    </lineage>
</organism>
<evidence type="ECO:0000256" key="1">
    <source>
        <dbReference type="SAM" id="Phobius"/>
    </source>
</evidence>
<keyword evidence="1" id="KW-0812">Transmembrane</keyword>
<dbReference type="RefSeq" id="WP_143424973.1">
    <property type="nucleotide sequence ID" value="NZ_FZOO01000003.1"/>
</dbReference>
<dbReference type="AlphaFoldDB" id="A0A239D6M9"/>
<dbReference type="EMBL" id="FZOO01000003">
    <property type="protein sequence ID" value="SNS28156.1"/>
    <property type="molecule type" value="Genomic_DNA"/>
</dbReference>
<reference evidence="3" key="1">
    <citation type="submission" date="2017-06" db="EMBL/GenBank/DDBJ databases">
        <authorList>
            <person name="Varghese N."/>
            <person name="Submissions S."/>
        </authorList>
    </citation>
    <scope>NUCLEOTIDE SEQUENCE [LARGE SCALE GENOMIC DNA]</scope>
    <source>
        <strain evidence="3">DSM 46839</strain>
    </source>
</reference>
<evidence type="ECO:0000313" key="3">
    <source>
        <dbReference type="Proteomes" id="UP000198373"/>
    </source>
</evidence>
<sequence>MPQPAKPTTKRSHRYYTFWRFVTAGLLLLIAWDVRRPGNVNWNDDAWWPLPAVIGVVYGLAGVRSLALWVRERKAADTGEGTA</sequence>
<feature type="transmembrane region" description="Helical" evidence="1">
    <location>
        <begin position="46"/>
        <end position="67"/>
    </location>
</feature>
<evidence type="ECO:0000313" key="2">
    <source>
        <dbReference type="EMBL" id="SNS28156.1"/>
    </source>
</evidence>
<keyword evidence="1" id="KW-0472">Membrane</keyword>
<dbReference type="Proteomes" id="UP000198373">
    <property type="component" value="Unassembled WGS sequence"/>
</dbReference>
<gene>
    <name evidence="2" type="ORF">SAMN06893096_10346</name>
</gene>
<evidence type="ECO:0008006" key="4">
    <source>
        <dbReference type="Google" id="ProtNLM"/>
    </source>
</evidence>
<accession>A0A239D6M9</accession>